<proteinExistence type="predicted"/>
<keyword evidence="1" id="KW-0812">Transmembrane</keyword>
<name>A0A7W6LTN1_9SPHN</name>
<dbReference type="Proteomes" id="UP000590524">
    <property type="component" value="Unassembled WGS sequence"/>
</dbReference>
<evidence type="ECO:0000313" key="3">
    <source>
        <dbReference type="Proteomes" id="UP000590524"/>
    </source>
</evidence>
<dbReference type="AlphaFoldDB" id="A0A7W6LTN1"/>
<reference evidence="2 3" key="1">
    <citation type="submission" date="2020-08" db="EMBL/GenBank/DDBJ databases">
        <title>Genomic Encyclopedia of Type Strains, Phase IV (KMG-IV): sequencing the most valuable type-strain genomes for metagenomic binning, comparative biology and taxonomic classification.</title>
        <authorList>
            <person name="Goeker M."/>
        </authorList>
    </citation>
    <scope>NUCLEOTIDE SEQUENCE [LARGE SCALE GENOMIC DNA]</scope>
    <source>
        <strain evidence="2 3">DSM 19371</strain>
    </source>
</reference>
<keyword evidence="1" id="KW-1133">Transmembrane helix</keyword>
<sequence length="43" mass="4290">MSKIETAIAVPVRQMVNPLQLAMGGAIALSGVALLLAQAASLA</sequence>
<dbReference type="RefSeq" id="WP_281391451.1">
    <property type="nucleotide sequence ID" value="NZ_JACIEU010000018.1"/>
</dbReference>
<dbReference type="EMBL" id="JACIEU010000018">
    <property type="protein sequence ID" value="MBB4150249.1"/>
    <property type="molecule type" value="Genomic_DNA"/>
</dbReference>
<evidence type="ECO:0000256" key="1">
    <source>
        <dbReference type="SAM" id="Phobius"/>
    </source>
</evidence>
<gene>
    <name evidence="2" type="ORF">GGQ90_004051</name>
</gene>
<organism evidence="2 3">
    <name type="scientific">Sphingobium scionense</name>
    <dbReference type="NCBI Taxonomy" id="1404341"/>
    <lineage>
        <taxon>Bacteria</taxon>
        <taxon>Pseudomonadati</taxon>
        <taxon>Pseudomonadota</taxon>
        <taxon>Alphaproteobacteria</taxon>
        <taxon>Sphingomonadales</taxon>
        <taxon>Sphingomonadaceae</taxon>
        <taxon>Sphingobium</taxon>
    </lineage>
</organism>
<evidence type="ECO:0000313" key="2">
    <source>
        <dbReference type="EMBL" id="MBB4150249.1"/>
    </source>
</evidence>
<comment type="caution">
    <text evidence="2">The sequence shown here is derived from an EMBL/GenBank/DDBJ whole genome shotgun (WGS) entry which is preliminary data.</text>
</comment>
<protein>
    <submittedName>
        <fullName evidence="2">Uncharacterized protein</fullName>
    </submittedName>
</protein>
<accession>A0A7W6LTN1</accession>
<keyword evidence="3" id="KW-1185">Reference proteome</keyword>
<keyword evidence="1" id="KW-0472">Membrane</keyword>
<feature type="transmembrane region" description="Helical" evidence="1">
    <location>
        <begin position="21"/>
        <end position="40"/>
    </location>
</feature>